<dbReference type="InterPro" id="IPR000008">
    <property type="entry name" value="C2_dom"/>
</dbReference>
<organism evidence="3 4">
    <name type="scientific">Carlito syrichta</name>
    <name type="common">Philippine tarsier</name>
    <name type="synonym">Tarsius syrichta</name>
    <dbReference type="NCBI Taxonomy" id="1868482"/>
    <lineage>
        <taxon>Eukaryota</taxon>
        <taxon>Metazoa</taxon>
        <taxon>Chordata</taxon>
        <taxon>Craniata</taxon>
        <taxon>Vertebrata</taxon>
        <taxon>Euteleostomi</taxon>
        <taxon>Mammalia</taxon>
        <taxon>Eutheria</taxon>
        <taxon>Euarchontoglires</taxon>
        <taxon>Primates</taxon>
        <taxon>Haplorrhini</taxon>
        <taxon>Tarsiiformes</taxon>
        <taxon>Tarsiidae</taxon>
        <taxon>Carlito</taxon>
    </lineage>
</organism>
<evidence type="ECO:0000256" key="1">
    <source>
        <dbReference type="SAM" id="MobiDB-lite"/>
    </source>
</evidence>
<dbReference type="InterPro" id="IPR035892">
    <property type="entry name" value="C2_domain_sf"/>
</dbReference>
<dbReference type="STRING" id="1868482.ENSTSYP00000013440"/>
<protein>
    <submittedName>
        <fullName evidence="4">LOW QUALITY PROTEIN: C2 calcium-dependent domain-containing protein 6-like</fullName>
    </submittedName>
</protein>
<dbReference type="InterPro" id="IPR048363">
    <property type="entry name" value="CTSRT_C2"/>
</dbReference>
<accession>A0A3Q0EFW6</accession>
<dbReference type="SUPFAM" id="SSF49562">
    <property type="entry name" value="C2 domain (Calcium/lipid-binding domain, CaLB)"/>
    <property type="match status" value="1"/>
</dbReference>
<dbReference type="PROSITE" id="PS50004">
    <property type="entry name" value="C2"/>
    <property type="match status" value="1"/>
</dbReference>
<evidence type="ECO:0000313" key="3">
    <source>
        <dbReference type="Proteomes" id="UP000189704"/>
    </source>
</evidence>
<reference evidence="4" key="1">
    <citation type="submission" date="2025-08" db="UniProtKB">
        <authorList>
            <consortium name="RefSeq"/>
        </authorList>
    </citation>
    <scope>IDENTIFICATION</scope>
</reference>
<gene>
    <name evidence="4" type="primary">LOC103271759</name>
</gene>
<name>A0A3Q0EFW6_CARSF</name>
<dbReference type="PANTHER" id="PTHR21665">
    <property type="entry name" value="CATION CHANNEL SPERM-ASSOCIATED TARGETING SUBUNIT TAU"/>
    <property type="match status" value="1"/>
</dbReference>
<feature type="region of interest" description="Disordered" evidence="1">
    <location>
        <begin position="431"/>
        <end position="454"/>
    </location>
</feature>
<feature type="domain" description="C2" evidence="2">
    <location>
        <begin position="165"/>
        <end position="295"/>
    </location>
</feature>
<feature type="compositionally biased region" description="Pro residues" evidence="1">
    <location>
        <begin position="510"/>
        <end position="522"/>
    </location>
</feature>
<dbReference type="Pfam" id="PF15729">
    <property type="entry name" value="CTSRT"/>
    <property type="match status" value="1"/>
</dbReference>
<proteinExistence type="predicted"/>
<dbReference type="KEGG" id="csyr:103271759"/>
<dbReference type="AlphaFoldDB" id="A0A3Q0EFW6"/>
<keyword evidence="3" id="KW-1185">Reference proteome</keyword>
<dbReference type="InterPro" id="IPR031462">
    <property type="entry name" value="CTSRT"/>
</dbReference>
<feature type="region of interest" description="Disordered" evidence="1">
    <location>
        <begin position="1"/>
        <end position="95"/>
    </location>
</feature>
<sequence length="662" mass="75459">MCPEEHKRRPTPPCQRWQPNGRARQAPHLQSQRPRRPGLSGSIQAAREKRRDVGRPRLRSGGPSVGRTQAAEDGAMESPGEPGAPSNPADSRGGRVSAQFTAPLLQRNPYSSLDVVHKRGYEVPLVHHAQDPSKTTKPKDKGQHGTGHRLLEMLRKTLEGTESEELETVQEKPNLVPFGDVVGCLAVHVKTCRHFAPKISLHYTNLFIRISINKVVKSTKTCSLISGNNEKNIAIKFDEVKYFSVQVPRRHDDERNNVFLELMQYDDTEKYPLILGRVQIHLYKIIQKGCFTEEFQIWNKNTFICRLVVEFMFSYGNFGYGFSHQLKPLQKIVEPSMFMNIAPPPERTDPMTNVILPQTVEYPAFLSPDLNVAVGAPTVQTTDQPTVVRLEKLQQQPRERLEKMKKEYRNLNTWMEKSDYLENILAPKLRHKDSKETDMNEVPESPNNDQSEKKFETFVTLEVPIINKKTKTTPNELLDNDDKKDLTIPTQNQSDQDNSAAVTPKSDESTPPPTNSPLPTLPRPEKTEAGKIPPLDEYQTEDTPDRKMKNYVLFPPEVKLKDKYPSILKTSPTEVKLRNICISPKRLRRRNLEPSPTEISWHSSCLNLAERTSTCLASPDSILKSGFQKQDPKEDLAQRRLATILELYIGKQNNLFLKIKYK</sequence>
<dbReference type="OrthoDB" id="9525580at2759"/>
<feature type="compositionally biased region" description="Polar residues" evidence="1">
    <location>
        <begin position="488"/>
        <end position="501"/>
    </location>
</feature>
<dbReference type="Gene3D" id="2.60.40.150">
    <property type="entry name" value="C2 domain"/>
    <property type="match status" value="1"/>
</dbReference>
<dbReference type="PANTHER" id="PTHR21665:SF2">
    <property type="entry name" value="CATION CHANNEL SPERM-ASSOCIATED TARGETING SUBUNIT TAU"/>
    <property type="match status" value="1"/>
</dbReference>
<feature type="compositionally biased region" description="Basic and acidic residues" evidence="1">
    <location>
        <begin position="46"/>
        <end position="55"/>
    </location>
</feature>
<dbReference type="RefSeq" id="XP_021573842.1">
    <property type="nucleotide sequence ID" value="XM_021718167.1"/>
</dbReference>
<dbReference type="Proteomes" id="UP000189704">
    <property type="component" value="Unplaced"/>
</dbReference>
<evidence type="ECO:0000259" key="2">
    <source>
        <dbReference type="PROSITE" id="PS50004"/>
    </source>
</evidence>
<dbReference type="GeneID" id="103271759"/>
<feature type="region of interest" description="Disordered" evidence="1">
    <location>
        <begin position="472"/>
        <end position="543"/>
    </location>
</feature>
<evidence type="ECO:0000313" key="4">
    <source>
        <dbReference type="RefSeq" id="XP_021573842.1"/>
    </source>
</evidence>